<proteinExistence type="predicted"/>
<feature type="transmembrane region" description="Helical" evidence="1">
    <location>
        <begin position="391"/>
        <end position="410"/>
    </location>
</feature>
<dbReference type="OrthoDB" id="2662505at2"/>
<feature type="transmembrane region" description="Helical" evidence="1">
    <location>
        <begin position="264"/>
        <end position="283"/>
    </location>
</feature>
<feature type="transmembrane region" description="Helical" evidence="1">
    <location>
        <begin position="125"/>
        <end position="144"/>
    </location>
</feature>
<evidence type="ECO:0000313" key="3">
    <source>
        <dbReference type="Proteomes" id="UP000447876"/>
    </source>
</evidence>
<sequence>MNLEWLSLLLGGATLLFLGAVLAFQFLSRYGEAGAARKYEALRQPAKTSNKQALHNGMQQLYTLCSRVPLLRTYLHFIRRRLVILHLGDEWKLRLETMRTALWLWGMLLAAAVPITLWVRDVFTLVMLMIGGWVCHGMLTDVFVQRLEMRLLRQLRQFFGDVRHHYHRHGMVEEAIYEATDEAPYEMTLHGQEIVEVLTDSHAEERLEQYLEAAPNRYLKGLAGLSYLVKEYGDKQTDSGSLYLKALGKLAGELNFELLRRERLGFLLHGLSVIALLPLLFTRPIEAWASYYFSAMDAFYSSVMGWSIKLGLMGVVWLSYVLLRHIQSLETSPKITNRKRWEKWAHGWGWMCWLVHRLGPAPGSREAERMVKLLKETASPLRLEWFYVQRIVAGSMAFLAAMGLFIALHFTDRHQVLYAPVYANTLFGQATPEEQERALEAAALDRRIIEQVKGVRPTEESLLELLRKETGGERSDEALRADAQRIIGKLEKLDRQYVKWWQALLTVLAGWVGYWAPVGIRLFQRKMRQMEMKHEVDQLQAVIAMLADMDRMSVEHLLIWMEQFARVFEEPLQTCLLHFDQGAEQALAQLKEDAPFQPFVRMVEKLELAASTLPIRKAFDDLESEYVYAQEERKQEYERLIEHKADWGRMIGFAPMMALIFGYLVIPLIVVSLNQMSVYYEQLQRIQ</sequence>
<gene>
    <name evidence="2" type="ORF">GNP95_05795</name>
</gene>
<keyword evidence="1" id="KW-1133">Transmembrane helix</keyword>
<keyword evidence="1" id="KW-0472">Membrane</keyword>
<feature type="transmembrane region" description="Helical" evidence="1">
    <location>
        <begin position="6"/>
        <end position="27"/>
    </location>
</feature>
<keyword evidence="1" id="KW-0812">Transmembrane</keyword>
<reference evidence="2 3" key="1">
    <citation type="submission" date="2019-11" db="EMBL/GenBank/DDBJ databases">
        <title>Draft genome sequences of five Paenibacillus species of dairy origin.</title>
        <authorList>
            <person name="Olajide A.M."/>
            <person name="Chen S."/>
            <person name="Lapointe G."/>
        </authorList>
    </citation>
    <scope>NUCLEOTIDE SEQUENCE [LARGE SCALE GENOMIC DNA]</scope>
    <source>
        <strain evidence="2 3">12CR55</strain>
    </source>
</reference>
<dbReference type="RefSeq" id="WP_007130993.1">
    <property type="nucleotide sequence ID" value="NZ_WNZW01000001.1"/>
</dbReference>
<name>A0A7X3CN09_9BACL</name>
<dbReference type="EMBL" id="WNZW01000001">
    <property type="protein sequence ID" value="MUG44505.1"/>
    <property type="molecule type" value="Genomic_DNA"/>
</dbReference>
<feature type="transmembrane region" description="Helical" evidence="1">
    <location>
        <begin position="650"/>
        <end position="673"/>
    </location>
</feature>
<dbReference type="AlphaFoldDB" id="A0A7X3CN09"/>
<organism evidence="2 3">
    <name type="scientific">Paenibacillus woosongensis</name>
    <dbReference type="NCBI Taxonomy" id="307580"/>
    <lineage>
        <taxon>Bacteria</taxon>
        <taxon>Bacillati</taxon>
        <taxon>Bacillota</taxon>
        <taxon>Bacilli</taxon>
        <taxon>Bacillales</taxon>
        <taxon>Paenibacillaceae</taxon>
        <taxon>Paenibacillus</taxon>
    </lineage>
</organism>
<dbReference type="Proteomes" id="UP000447876">
    <property type="component" value="Unassembled WGS sequence"/>
</dbReference>
<protein>
    <submittedName>
        <fullName evidence="2">Uncharacterized protein</fullName>
    </submittedName>
</protein>
<comment type="caution">
    <text evidence="2">The sequence shown here is derived from an EMBL/GenBank/DDBJ whole genome shotgun (WGS) entry which is preliminary data.</text>
</comment>
<evidence type="ECO:0000313" key="2">
    <source>
        <dbReference type="EMBL" id="MUG44505.1"/>
    </source>
</evidence>
<feature type="transmembrane region" description="Helical" evidence="1">
    <location>
        <begin position="303"/>
        <end position="323"/>
    </location>
</feature>
<accession>A0A7X3CN09</accession>
<feature type="transmembrane region" description="Helical" evidence="1">
    <location>
        <begin position="500"/>
        <end position="523"/>
    </location>
</feature>
<feature type="transmembrane region" description="Helical" evidence="1">
    <location>
        <begin position="101"/>
        <end position="119"/>
    </location>
</feature>
<evidence type="ECO:0000256" key="1">
    <source>
        <dbReference type="SAM" id="Phobius"/>
    </source>
</evidence>